<organism evidence="1">
    <name type="scientific">uncultured Alphaproteobacteria bacterium</name>
    <dbReference type="NCBI Taxonomy" id="91750"/>
    <lineage>
        <taxon>Bacteria</taxon>
        <taxon>Pseudomonadati</taxon>
        <taxon>Pseudomonadota</taxon>
        <taxon>Alphaproteobacteria</taxon>
        <taxon>environmental samples</taxon>
    </lineage>
</organism>
<sequence>MQHAEEYQIIISKDKKLAVLLHPQKGEPRNSYLLYDGGDHAFLYRHREDVILLDYLNPAVTDFLAHSDEIVIIEADWEKNETLFDYVVKIKHEEYA</sequence>
<proteinExistence type="predicted"/>
<reference evidence="1" key="1">
    <citation type="journal article" date="2020" name="J. ISSAAS">
        <title>Lactobacilli and other gastrointestinal microbiota of Peromyscus leucopus, reservoir host for agents of Lyme disease and other zoonoses in North America.</title>
        <authorList>
            <person name="Milovic A."/>
            <person name="Bassam K."/>
            <person name="Shao H."/>
            <person name="Chatzistamou I."/>
            <person name="Tufts D.M."/>
            <person name="Diuk-Wasser M."/>
            <person name="Barbour A.G."/>
        </authorList>
    </citation>
    <scope>NUCLEOTIDE SEQUENCE</scope>
    <source>
        <strain evidence="1">LL90</strain>
    </source>
</reference>
<dbReference type="EMBL" id="MN990730">
    <property type="protein sequence ID" value="QIM10521.1"/>
    <property type="molecule type" value="Genomic_DNA"/>
</dbReference>
<name>A0A6G8F374_9PROT</name>
<accession>A0A6G8F374</accession>
<dbReference type="AlphaFoldDB" id="A0A6G8F374"/>
<protein>
    <submittedName>
        <fullName evidence="1">Uncharacterized protein</fullName>
    </submittedName>
</protein>
<evidence type="ECO:0000313" key="1">
    <source>
        <dbReference type="EMBL" id="QIM10521.1"/>
    </source>
</evidence>
<gene>
    <name evidence="1" type="ORF">PlAlph_4130</name>
</gene>